<evidence type="ECO:0000313" key="3">
    <source>
        <dbReference type="Proteomes" id="UP000054485"/>
    </source>
</evidence>
<keyword evidence="3" id="KW-1185">Reference proteome</keyword>
<dbReference type="HOGENOM" id="CLU_2238389_0_0_1"/>
<protein>
    <submittedName>
        <fullName evidence="2">Uncharacterized protein</fullName>
    </submittedName>
</protein>
<name>A0A0D0BHJ4_9AGAM</name>
<gene>
    <name evidence="2" type="ORF">CY34DRAFT_801473</name>
</gene>
<evidence type="ECO:0000256" key="1">
    <source>
        <dbReference type="SAM" id="MobiDB-lite"/>
    </source>
</evidence>
<proteinExistence type="predicted"/>
<dbReference type="Proteomes" id="UP000054485">
    <property type="component" value="Unassembled WGS sequence"/>
</dbReference>
<dbReference type="AlphaFoldDB" id="A0A0D0BHJ4"/>
<reference evidence="3" key="2">
    <citation type="submission" date="2015-01" db="EMBL/GenBank/DDBJ databases">
        <title>Evolutionary Origins and Diversification of the Mycorrhizal Mutualists.</title>
        <authorList>
            <consortium name="DOE Joint Genome Institute"/>
            <consortium name="Mycorrhizal Genomics Consortium"/>
            <person name="Kohler A."/>
            <person name="Kuo A."/>
            <person name="Nagy L.G."/>
            <person name="Floudas D."/>
            <person name="Copeland A."/>
            <person name="Barry K.W."/>
            <person name="Cichocki N."/>
            <person name="Veneault-Fourrey C."/>
            <person name="LaButti K."/>
            <person name="Lindquist E.A."/>
            <person name="Lipzen A."/>
            <person name="Lundell T."/>
            <person name="Morin E."/>
            <person name="Murat C."/>
            <person name="Riley R."/>
            <person name="Ohm R."/>
            <person name="Sun H."/>
            <person name="Tunlid A."/>
            <person name="Henrissat B."/>
            <person name="Grigoriev I.V."/>
            <person name="Hibbett D.S."/>
            <person name="Martin F."/>
        </authorList>
    </citation>
    <scope>NUCLEOTIDE SEQUENCE [LARGE SCALE GENOMIC DNA]</scope>
    <source>
        <strain evidence="3">UH-Slu-Lm8-n1</strain>
    </source>
</reference>
<dbReference type="EMBL" id="KN835171">
    <property type="protein sequence ID" value="KIK45542.1"/>
    <property type="molecule type" value="Genomic_DNA"/>
</dbReference>
<accession>A0A0D0BHJ4</accession>
<evidence type="ECO:0000313" key="2">
    <source>
        <dbReference type="EMBL" id="KIK45542.1"/>
    </source>
</evidence>
<dbReference type="InParanoid" id="A0A0D0BHJ4"/>
<feature type="region of interest" description="Disordered" evidence="1">
    <location>
        <begin position="1"/>
        <end position="22"/>
    </location>
</feature>
<sequence length="105" mass="11490">MNAIGNPVASARRRPRTSLKRGSHIPIATTRVKLFSAVCFLNIPRDNFPAPVGAPQHATMHQGTLTYTLWELFSGSESCAIGITETYRHGRSSRTSYLADSQSSL</sequence>
<feature type="compositionally biased region" description="Basic residues" evidence="1">
    <location>
        <begin position="11"/>
        <end position="22"/>
    </location>
</feature>
<organism evidence="2 3">
    <name type="scientific">Suillus luteus UH-Slu-Lm8-n1</name>
    <dbReference type="NCBI Taxonomy" id="930992"/>
    <lineage>
        <taxon>Eukaryota</taxon>
        <taxon>Fungi</taxon>
        <taxon>Dikarya</taxon>
        <taxon>Basidiomycota</taxon>
        <taxon>Agaricomycotina</taxon>
        <taxon>Agaricomycetes</taxon>
        <taxon>Agaricomycetidae</taxon>
        <taxon>Boletales</taxon>
        <taxon>Suillineae</taxon>
        <taxon>Suillaceae</taxon>
        <taxon>Suillus</taxon>
    </lineage>
</organism>
<reference evidence="2 3" key="1">
    <citation type="submission" date="2014-04" db="EMBL/GenBank/DDBJ databases">
        <authorList>
            <consortium name="DOE Joint Genome Institute"/>
            <person name="Kuo A."/>
            <person name="Ruytinx J."/>
            <person name="Rineau F."/>
            <person name="Colpaert J."/>
            <person name="Kohler A."/>
            <person name="Nagy L.G."/>
            <person name="Floudas D."/>
            <person name="Copeland A."/>
            <person name="Barry K.W."/>
            <person name="Cichocki N."/>
            <person name="Veneault-Fourrey C."/>
            <person name="LaButti K."/>
            <person name="Lindquist E.A."/>
            <person name="Lipzen A."/>
            <person name="Lundell T."/>
            <person name="Morin E."/>
            <person name="Murat C."/>
            <person name="Sun H."/>
            <person name="Tunlid A."/>
            <person name="Henrissat B."/>
            <person name="Grigoriev I.V."/>
            <person name="Hibbett D.S."/>
            <person name="Martin F."/>
            <person name="Nordberg H.P."/>
            <person name="Cantor M.N."/>
            <person name="Hua S.X."/>
        </authorList>
    </citation>
    <scope>NUCLEOTIDE SEQUENCE [LARGE SCALE GENOMIC DNA]</scope>
    <source>
        <strain evidence="2 3">UH-Slu-Lm8-n1</strain>
    </source>
</reference>